<evidence type="ECO:0000256" key="8">
    <source>
        <dbReference type="ARBA" id="ARBA00037948"/>
    </source>
</evidence>
<feature type="domain" description="C2H2-type" evidence="10">
    <location>
        <begin position="543"/>
        <end position="566"/>
    </location>
</feature>
<sequence length="812" mass="94470">MEKAYQNKVVEDICIICGEYHFYKNCKYTVNSRQILDKLIPTRARLTLPDMLEIRTMATGMHTVVTKAVLAAGTEFGPFIAKKENTLNPFIQFPLKIFSEENFTSTEYYLDTSDETECSWMMFVSPANDVSEQNLICYQKEGDIFFMAIRSIAEGETLKVWYSPYYAIKMQKKILSSEIKKSDNLPESPNKPDLNVLIKEQQKIITKEIWNCKFCYKLEESVIEFAKHLYNHYALRKRKSCQYCKQTFLHIKNYKNHLKLFHNSTVMDMGKTVTDKCYESLIPKGVVELKDNCVGGPLLVDNMLTDGFDNSNLLIQQQDPSSFDMQINDLLEVDTLNLGVDHILNSSIRDFDLLNSDVNRKEDEKDTYICDICLRTCSSLKSITSHLKLHMAKYFCSLCKKVFGRRENLKFHKCNYMYSLKCPKCDKIFYQRKYLIRHVAIVHEKRFSCKDCHKVSYSLHDLKNHLCRNIPEEKRFKYKCSQCSKAYLKQSYLARHLKLHMVNKNQPENKLQKYICSECSETFSSRCAYNRHLTTIHEKLRLYNCRICDKSFGRGDILKNHIMNIHRIGIGEMFNCSECGKQFKNQKTLNVHKSAHNQIGFKCHCGASFMYKNNLQRHNKQFHASPDKFHTGETLVHECPICHNKVKLKRSLQRHIRQKHPEEYKNICLELSAKKVKIDKKRKNKISDEDFDTNQKCMDLQKTIENMDFNIYTCNENLYSGSETIDKFLKESSEQIGALFVDSPKSIEMPSGIGGVNINKLNSKEVCLSMPDLSEGDHEIKLGKNAYILDNGNIVEPEEKTSNVVVYVLSNK</sequence>
<feature type="domain" description="C2H2-type" evidence="10">
    <location>
        <begin position="574"/>
        <end position="596"/>
    </location>
</feature>
<dbReference type="OrthoDB" id="40579at2759"/>
<proteinExistence type="inferred from homology"/>
<dbReference type="GO" id="GO:0008270">
    <property type="term" value="F:zinc ion binding"/>
    <property type="evidence" value="ECO:0007669"/>
    <property type="project" value="UniProtKB-KW"/>
</dbReference>
<evidence type="ECO:0000256" key="7">
    <source>
        <dbReference type="ARBA" id="ARBA00023242"/>
    </source>
</evidence>
<protein>
    <submittedName>
        <fullName evidence="13">PR domain zinc finger protein 15-like isoform X1</fullName>
    </submittedName>
</protein>
<keyword evidence="7" id="KW-0539">Nucleus</keyword>
<gene>
    <name evidence="13" type="primary">LOC115879604</name>
</gene>
<dbReference type="RefSeq" id="XP_030752357.1">
    <property type="nucleotide sequence ID" value="XM_030896497.1"/>
</dbReference>
<dbReference type="SMART" id="SM00355">
    <property type="entry name" value="ZnF_C2H2"/>
    <property type="match status" value="12"/>
</dbReference>
<feature type="domain" description="SET" evidence="11">
    <location>
        <begin position="37"/>
        <end position="163"/>
    </location>
</feature>
<keyword evidence="5" id="KW-0862">Zinc</keyword>
<feature type="domain" description="C2H2-type" evidence="10">
    <location>
        <begin position="601"/>
        <end position="628"/>
    </location>
</feature>
<evidence type="ECO:0000256" key="2">
    <source>
        <dbReference type="ARBA" id="ARBA00022723"/>
    </source>
</evidence>
<dbReference type="InterPro" id="IPR036236">
    <property type="entry name" value="Znf_C2H2_sf"/>
</dbReference>
<dbReference type="GO" id="GO:0008276">
    <property type="term" value="F:protein methyltransferase activity"/>
    <property type="evidence" value="ECO:0007669"/>
    <property type="project" value="UniProtKB-ARBA"/>
</dbReference>
<keyword evidence="4 9" id="KW-0863">Zinc-finger</keyword>
<dbReference type="GO" id="GO:0008170">
    <property type="term" value="F:N-methyltransferase activity"/>
    <property type="evidence" value="ECO:0007669"/>
    <property type="project" value="UniProtKB-ARBA"/>
</dbReference>
<evidence type="ECO:0000259" key="11">
    <source>
        <dbReference type="PROSITE" id="PS50280"/>
    </source>
</evidence>
<feature type="domain" description="C2H2-type" evidence="10">
    <location>
        <begin position="394"/>
        <end position="423"/>
    </location>
</feature>
<evidence type="ECO:0000256" key="9">
    <source>
        <dbReference type="PROSITE-ProRule" id="PRU00042"/>
    </source>
</evidence>
<name>A0A6J2XM03_SITOR</name>
<accession>A0A6J2XM03</accession>
<comment type="subcellular location">
    <subcellularLocation>
        <location evidence="1">Nucleus</location>
    </subcellularLocation>
</comment>
<keyword evidence="6" id="KW-0238">DNA-binding</keyword>
<dbReference type="Gene3D" id="2.170.270.10">
    <property type="entry name" value="SET domain"/>
    <property type="match status" value="1"/>
</dbReference>
<feature type="domain" description="C2H2-type" evidence="10">
    <location>
        <begin position="514"/>
        <end position="542"/>
    </location>
</feature>
<keyword evidence="3" id="KW-0677">Repeat</keyword>
<reference evidence="13" key="1">
    <citation type="submission" date="2025-08" db="UniProtKB">
        <authorList>
            <consortium name="RefSeq"/>
        </authorList>
    </citation>
    <scope>IDENTIFICATION</scope>
    <source>
        <tissue evidence="13">Gonads</tissue>
    </source>
</reference>
<dbReference type="InterPro" id="IPR001214">
    <property type="entry name" value="SET_dom"/>
</dbReference>
<dbReference type="PROSITE" id="PS50157">
    <property type="entry name" value="ZINC_FINGER_C2H2_2"/>
    <property type="match status" value="8"/>
</dbReference>
<dbReference type="Pfam" id="PF13912">
    <property type="entry name" value="zf-C2H2_6"/>
    <property type="match status" value="2"/>
</dbReference>
<evidence type="ECO:0000256" key="1">
    <source>
        <dbReference type="ARBA" id="ARBA00004123"/>
    </source>
</evidence>
<dbReference type="PANTHER" id="PTHR24388">
    <property type="entry name" value="ZINC FINGER PROTEIN"/>
    <property type="match status" value="1"/>
</dbReference>
<feature type="domain" description="C2H2-type" evidence="10">
    <location>
        <begin position="478"/>
        <end position="505"/>
    </location>
</feature>
<evidence type="ECO:0000256" key="6">
    <source>
        <dbReference type="ARBA" id="ARBA00023125"/>
    </source>
</evidence>
<feature type="domain" description="C2H2-type" evidence="10">
    <location>
        <begin position="637"/>
        <end position="665"/>
    </location>
</feature>
<keyword evidence="12" id="KW-1185">Reference proteome</keyword>
<dbReference type="Proteomes" id="UP000504635">
    <property type="component" value="Unplaced"/>
</dbReference>
<dbReference type="InterPro" id="IPR050527">
    <property type="entry name" value="Snail/Krueppel_Znf"/>
</dbReference>
<organism evidence="12 13">
    <name type="scientific">Sitophilus oryzae</name>
    <name type="common">Rice weevil</name>
    <name type="synonym">Curculio oryzae</name>
    <dbReference type="NCBI Taxonomy" id="7048"/>
    <lineage>
        <taxon>Eukaryota</taxon>
        <taxon>Metazoa</taxon>
        <taxon>Ecdysozoa</taxon>
        <taxon>Arthropoda</taxon>
        <taxon>Hexapoda</taxon>
        <taxon>Insecta</taxon>
        <taxon>Pterygota</taxon>
        <taxon>Neoptera</taxon>
        <taxon>Endopterygota</taxon>
        <taxon>Coleoptera</taxon>
        <taxon>Polyphaga</taxon>
        <taxon>Cucujiformia</taxon>
        <taxon>Curculionidae</taxon>
        <taxon>Dryophthorinae</taxon>
        <taxon>Sitophilus</taxon>
    </lineage>
</organism>
<evidence type="ECO:0000256" key="5">
    <source>
        <dbReference type="ARBA" id="ARBA00022833"/>
    </source>
</evidence>
<evidence type="ECO:0000256" key="3">
    <source>
        <dbReference type="ARBA" id="ARBA00022737"/>
    </source>
</evidence>
<dbReference type="GO" id="GO:0000978">
    <property type="term" value="F:RNA polymerase II cis-regulatory region sequence-specific DNA binding"/>
    <property type="evidence" value="ECO:0007669"/>
    <property type="project" value="TreeGrafter"/>
</dbReference>
<dbReference type="PANTHER" id="PTHR24388:SF54">
    <property type="entry name" value="PROTEIN ESCARGOT"/>
    <property type="match status" value="1"/>
</dbReference>
<dbReference type="GO" id="GO:0008757">
    <property type="term" value="F:S-adenosylmethionine-dependent methyltransferase activity"/>
    <property type="evidence" value="ECO:0007669"/>
    <property type="project" value="UniProtKB-ARBA"/>
</dbReference>
<dbReference type="SUPFAM" id="SSF57667">
    <property type="entry name" value="beta-beta-alpha zinc fingers"/>
    <property type="match status" value="5"/>
</dbReference>
<dbReference type="AlphaFoldDB" id="A0A6J2XM03"/>
<evidence type="ECO:0000313" key="13">
    <source>
        <dbReference type="RefSeq" id="XP_030752357.1"/>
    </source>
</evidence>
<dbReference type="Pfam" id="PF21549">
    <property type="entry name" value="PRDM2_PR"/>
    <property type="match status" value="1"/>
</dbReference>
<feature type="domain" description="C2H2-type" evidence="10">
    <location>
        <begin position="420"/>
        <end position="448"/>
    </location>
</feature>
<dbReference type="Gene3D" id="3.30.160.60">
    <property type="entry name" value="Classic Zinc Finger"/>
    <property type="match status" value="5"/>
</dbReference>
<evidence type="ECO:0000256" key="4">
    <source>
        <dbReference type="ARBA" id="ARBA00022771"/>
    </source>
</evidence>
<dbReference type="Pfam" id="PF00096">
    <property type="entry name" value="zf-C2H2"/>
    <property type="match status" value="2"/>
</dbReference>
<dbReference type="GO" id="GO:0000981">
    <property type="term" value="F:DNA-binding transcription factor activity, RNA polymerase II-specific"/>
    <property type="evidence" value="ECO:0007669"/>
    <property type="project" value="TreeGrafter"/>
</dbReference>
<dbReference type="GeneID" id="115879604"/>
<keyword evidence="2" id="KW-0479">Metal-binding</keyword>
<evidence type="ECO:0000313" key="12">
    <source>
        <dbReference type="Proteomes" id="UP000504635"/>
    </source>
</evidence>
<comment type="similarity">
    <text evidence="8">Belongs to the snail C2H2-type zinc-finger protein family.</text>
</comment>
<dbReference type="InParanoid" id="A0A6J2XM03"/>
<dbReference type="PROSITE" id="PS50280">
    <property type="entry name" value="SET"/>
    <property type="match status" value="1"/>
</dbReference>
<dbReference type="InterPro" id="IPR046341">
    <property type="entry name" value="SET_dom_sf"/>
</dbReference>
<dbReference type="KEGG" id="soy:115879604"/>
<dbReference type="PROSITE" id="PS00028">
    <property type="entry name" value="ZINC_FINGER_C2H2_1"/>
    <property type="match status" value="7"/>
</dbReference>
<dbReference type="GO" id="GO:0005634">
    <property type="term" value="C:nucleus"/>
    <property type="evidence" value="ECO:0007669"/>
    <property type="project" value="UniProtKB-SubCell"/>
</dbReference>
<dbReference type="InterPro" id="IPR013087">
    <property type="entry name" value="Znf_C2H2_type"/>
</dbReference>
<evidence type="ECO:0000259" key="10">
    <source>
        <dbReference type="PROSITE" id="PS50157"/>
    </source>
</evidence>